<feature type="transmembrane region" description="Helical" evidence="1">
    <location>
        <begin position="64"/>
        <end position="85"/>
    </location>
</feature>
<comment type="caution">
    <text evidence="2">The sequence shown here is derived from an EMBL/GenBank/DDBJ whole genome shotgun (WGS) entry which is preliminary data.</text>
</comment>
<gene>
    <name evidence="2" type="ORF">BFL34_01616</name>
</gene>
<organism evidence="2 3">
    <name type="scientific">Clavibacter michiganensis</name>
    <dbReference type="NCBI Taxonomy" id="28447"/>
    <lineage>
        <taxon>Bacteria</taxon>
        <taxon>Bacillati</taxon>
        <taxon>Actinomycetota</taxon>
        <taxon>Actinomycetes</taxon>
        <taxon>Micrococcales</taxon>
        <taxon>Microbacteriaceae</taxon>
        <taxon>Clavibacter</taxon>
    </lineage>
</organism>
<dbReference type="AlphaFoldDB" id="A0A251Y9N4"/>
<name>A0A251Y9N4_9MICO</name>
<keyword evidence="1" id="KW-1133">Transmembrane helix</keyword>
<dbReference type="EMBL" id="MDJW01000008">
    <property type="protein sequence ID" value="OUE20798.1"/>
    <property type="molecule type" value="Genomic_DNA"/>
</dbReference>
<dbReference type="Proteomes" id="UP000194837">
    <property type="component" value="Unassembled WGS sequence"/>
</dbReference>
<accession>A0A251Y9N4</accession>
<proteinExistence type="predicted"/>
<evidence type="ECO:0000256" key="1">
    <source>
        <dbReference type="SAM" id="Phobius"/>
    </source>
</evidence>
<dbReference type="RefSeq" id="WP_086521365.1">
    <property type="nucleotide sequence ID" value="NZ_MDJW01000008.1"/>
</dbReference>
<sequence>MSEEKPPAETTHGPARLRAIRVMTAVFVALLVLMLVLGTVLVLLQVVGLVIVDGGLITGASAALSPWTFGVAGVLGIWTLLLSYVHGWKPAD</sequence>
<evidence type="ECO:0000313" key="2">
    <source>
        <dbReference type="EMBL" id="OUE20798.1"/>
    </source>
</evidence>
<keyword evidence="1" id="KW-0472">Membrane</keyword>
<reference evidence="2 3" key="1">
    <citation type="submission" date="2016-08" db="EMBL/GenBank/DDBJ databases">
        <title>Genome sequence of Clavibacter michiganensis spp strain CFBP7494.</title>
        <authorList>
            <person name="Thapa S.P."/>
            <person name="Coaker G."/>
            <person name="Jacques M.-A."/>
        </authorList>
    </citation>
    <scope>NUCLEOTIDE SEQUENCE [LARGE SCALE GENOMIC DNA]</scope>
    <source>
        <strain evidence="2">CFBP7494</strain>
    </source>
</reference>
<keyword evidence="1" id="KW-0812">Transmembrane</keyword>
<feature type="transmembrane region" description="Helical" evidence="1">
    <location>
        <begin position="26"/>
        <end position="52"/>
    </location>
</feature>
<protein>
    <submittedName>
        <fullName evidence="2">Uncharacterized protein</fullName>
    </submittedName>
</protein>
<evidence type="ECO:0000313" key="3">
    <source>
        <dbReference type="Proteomes" id="UP000194837"/>
    </source>
</evidence>